<keyword evidence="2 4" id="KW-0175">Coiled coil</keyword>
<proteinExistence type="inferred from homology"/>
<dbReference type="PANTHER" id="PTHR31305">
    <property type="entry name" value="SNARE-ASSOCIATED PROTEIN SNAPIN"/>
    <property type="match status" value="1"/>
</dbReference>
<feature type="coiled-coil region" evidence="4">
    <location>
        <begin position="45"/>
        <end position="72"/>
    </location>
</feature>
<dbReference type="PANTHER" id="PTHR31305:SF2">
    <property type="entry name" value="SNARE-ASSOCIATED PROTEIN SNAPIN"/>
    <property type="match status" value="1"/>
</dbReference>
<evidence type="ECO:0000256" key="1">
    <source>
        <dbReference type="ARBA" id="ARBA00006111"/>
    </source>
</evidence>
<comment type="similarity">
    <text evidence="1">Belongs to the SNAPIN family.</text>
</comment>
<dbReference type="GeneID" id="102809245"/>
<keyword evidence="5" id="KW-1185">Reference proteome</keyword>
<name>A0ABM0MY86_SACKO</name>
<sequence length="147" mass="16342">MAEASSVGSSPSSVQSLDTKITRDDLADGLLDLLRPAVLEVDDQVKRVRESQVELRQQIDGLAEELKKLSEEQPLPVELDAYVKKLMNSRRRIMVVNNILQNAQTRLQKINSKLPTAVSQKRSAVLSLKGIPDTRDFIPTIGPYSSM</sequence>
<evidence type="ECO:0000313" key="6">
    <source>
        <dbReference type="RefSeq" id="XP_006824977.1"/>
    </source>
</evidence>
<evidence type="ECO:0000256" key="3">
    <source>
        <dbReference type="ARBA" id="ARBA00033330"/>
    </source>
</evidence>
<dbReference type="InterPro" id="IPR028119">
    <property type="entry name" value="Snapin/Pallidin/Snn1"/>
</dbReference>
<accession>A0ABM0MY86</accession>
<evidence type="ECO:0000256" key="2">
    <source>
        <dbReference type="ARBA" id="ARBA00023054"/>
    </source>
</evidence>
<dbReference type="Proteomes" id="UP000694865">
    <property type="component" value="Unplaced"/>
</dbReference>
<dbReference type="RefSeq" id="XP_006824977.1">
    <property type="nucleotide sequence ID" value="XM_006824914.1"/>
</dbReference>
<organism evidence="5 6">
    <name type="scientific">Saccoglossus kowalevskii</name>
    <name type="common">Acorn worm</name>
    <dbReference type="NCBI Taxonomy" id="10224"/>
    <lineage>
        <taxon>Eukaryota</taxon>
        <taxon>Metazoa</taxon>
        <taxon>Hemichordata</taxon>
        <taxon>Enteropneusta</taxon>
        <taxon>Harrimaniidae</taxon>
        <taxon>Saccoglossus</taxon>
    </lineage>
</organism>
<dbReference type="InterPro" id="IPR017246">
    <property type="entry name" value="Snapin"/>
</dbReference>
<reference evidence="6" key="1">
    <citation type="submission" date="2025-08" db="UniProtKB">
        <authorList>
            <consortium name="RefSeq"/>
        </authorList>
    </citation>
    <scope>IDENTIFICATION</scope>
    <source>
        <tissue evidence="6">Testes</tissue>
    </source>
</reference>
<evidence type="ECO:0000313" key="5">
    <source>
        <dbReference type="Proteomes" id="UP000694865"/>
    </source>
</evidence>
<dbReference type="Pfam" id="PF14712">
    <property type="entry name" value="Snapin_Pallidin"/>
    <property type="match status" value="1"/>
</dbReference>
<gene>
    <name evidence="6" type="primary">LOC102809245</name>
</gene>
<protein>
    <recommendedName>
        <fullName evidence="3">Biogenesis of lysosome-related organelles complex 1 subunit 7</fullName>
    </recommendedName>
</protein>
<evidence type="ECO:0000256" key="4">
    <source>
        <dbReference type="SAM" id="Coils"/>
    </source>
</evidence>